<dbReference type="AlphaFoldDB" id="A0A445JXL9"/>
<evidence type="ECO:0000313" key="9">
    <source>
        <dbReference type="Proteomes" id="UP000289340"/>
    </source>
</evidence>
<dbReference type="EMBL" id="QZWG01000007">
    <property type="protein sequence ID" value="RZC03198.1"/>
    <property type="molecule type" value="Genomic_DNA"/>
</dbReference>
<reference evidence="8 9" key="1">
    <citation type="submission" date="2018-09" db="EMBL/GenBank/DDBJ databases">
        <title>A high-quality reference genome of wild soybean provides a powerful tool to mine soybean genomes.</title>
        <authorList>
            <person name="Xie M."/>
            <person name="Chung C.Y.L."/>
            <person name="Li M.-W."/>
            <person name="Wong F.-L."/>
            <person name="Chan T.-F."/>
            <person name="Lam H.-M."/>
        </authorList>
    </citation>
    <scope>NUCLEOTIDE SEQUENCE [LARGE SCALE GENOMIC DNA]</scope>
    <source>
        <strain evidence="9">cv. W05</strain>
        <tissue evidence="8">Hypocotyl of etiolated seedlings</tissue>
    </source>
</reference>
<dbReference type="PRINTS" id="PR00465">
    <property type="entry name" value="EP450IV"/>
</dbReference>
<dbReference type="GO" id="GO:0020037">
    <property type="term" value="F:heme binding"/>
    <property type="evidence" value="ECO:0007669"/>
    <property type="project" value="InterPro"/>
</dbReference>
<keyword evidence="2 6" id="KW-0349">Heme</keyword>
<dbReference type="GO" id="GO:0005506">
    <property type="term" value="F:iron ion binding"/>
    <property type="evidence" value="ECO:0007669"/>
    <property type="project" value="InterPro"/>
</dbReference>
<dbReference type="FunFam" id="1.10.630.10:FF:000024">
    <property type="entry name" value="Allene oxide synthase, chloroplastic"/>
    <property type="match status" value="1"/>
</dbReference>
<keyword evidence="4 6" id="KW-0408">Iron</keyword>
<feature type="compositionally biased region" description="Low complexity" evidence="7">
    <location>
        <begin position="34"/>
        <end position="49"/>
    </location>
</feature>
<gene>
    <name evidence="8" type="ORF">D0Y65_018035</name>
</gene>
<name>A0A445JXL9_GLYSO</name>
<keyword evidence="9" id="KW-1185">Reference proteome</keyword>
<accession>A0A445JXL9</accession>
<evidence type="ECO:0000256" key="7">
    <source>
        <dbReference type="SAM" id="MobiDB-lite"/>
    </source>
</evidence>
<evidence type="ECO:0000256" key="4">
    <source>
        <dbReference type="ARBA" id="ARBA00023004"/>
    </source>
</evidence>
<evidence type="ECO:0000256" key="6">
    <source>
        <dbReference type="PIRSR" id="PIRSR602403-1"/>
    </source>
</evidence>
<dbReference type="InterPro" id="IPR036396">
    <property type="entry name" value="Cyt_P450_sf"/>
</dbReference>
<dbReference type="InterPro" id="IPR002403">
    <property type="entry name" value="Cyt_P450_E_grp-IV"/>
</dbReference>
<proteinExistence type="inferred from homology"/>
<dbReference type="GO" id="GO:0016125">
    <property type="term" value="P:sterol metabolic process"/>
    <property type="evidence" value="ECO:0007669"/>
    <property type="project" value="TreeGrafter"/>
</dbReference>
<dbReference type="Gene3D" id="1.10.630.10">
    <property type="entry name" value="Cytochrome P450"/>
    <property type="match status" value="1"/>
</dbReference>
<sequence>MISLIKNKINHLAPPTHHYSSLLLLPLSSKHTSSTMAAPSSETKSPSSSNTQLPLKPIPGSYGMPFFGAISDRHNYFYHQGRDKFFATRIEKHNSTVIRTNMPPGPFISSDPRVVALLDGASFPILFDNDKVEKLNVLDGTFMPSTKFTGGFRVCAYLDTTEPNHALIKQFFLNVLAKRKDSFVPLFRNCLQESFAEIEDQLSKNTKADFNTVFSDASFNFMFRLFCDGKDPSQTNLGSKGPKLVDTWLLFQLAPLATLGLPKIFNYIEDFLIRTLPFPACLTKSGYKNLYEAFKTHATTALDEAEKLGLKRNEACHNVVFTAGFNAYGGLKNQFPYVLKWLGLSGEKLHADLAREVRRVVNDEGGVTFTALENMPLVKSVVYEVMRIEPAVPYQYARARENLVVSSHDASFEVKKGEMLFGYQPFATRDPRIFEDAEVFVPRRFVGEGEKMLKHVLWSNGRETEEPSASNKQCPGKNLVVLLCRLFLVELFLRYDTFEFEYTQAGFGPTITIKSLTKASTI</sequence>
<comment type="similarity">
    <text evidence="1">Belongs to the cytochrome P450 family.</text>
</comment>
<evidence type="ECO:0000256" key="3">
    <source>
        <dbReference type="ARBA" id="ARBA00022723"/>
    </source>
</evidence>
<dbReference type="GO" id="GO:0016705">
    <property type="term" value="F:oxidoreductase activity, acting on paired donors, with incorporation or reduction of molecular oxygen"/>
    <property type="evidence" value="ECO:0007669"/>
    <property type="project" value="InterPro"/>
</dbReference>
<evidence type="ECO:0000256" key="5">
    <source>
        <dbReference type="ARBA" id="ARBA00023239"/>
    </source>
</evidence>
<dbReference type="GO" id="GO:0006631">
    <property type="term" value="P:fatty acid metabolic process"/>
    <property type="evidence" value="ECO:0007669"/>
    <property type="project" value="UniProtKB-ARBA"/>
</dbReference>
<keyword evidence="5" id="KW-0456">Lyase</keyword>
<evidence type="ECO:0000313" key="8">
    <source>
        <dbReference type="EMBL" id="RZC03198.1"/>
    </source>
</evidence>
<feature type="region of interest" description="Disordered" evidence="7">
    <location>
        <begin position="34"/>
        <end position="54"/>
    </location>
</feature>
<comment type="caution">
    <text evidence="8">The sequence shown here is derived from an EMBL/GenBank/DDBJ whole genome shotgun (WGS) entry which is preliminary data.</text>
</comment>
<protein>
    <submittedName>
        <fullName evidence="8">Allene oxide synthase 3 isoform A</fullName>
    </submittedName>
</protein>
<feature type="binding site" description="axial binding residue" evidence="6">
    <location>
        <position position="474"/>
    </location>
    <ligand>
        <name>heme</name>
        <dbReference type="ChEBI" id="CHEBI:30413"/>
    </ligand>
    <ligandPart>
        <name>Fe</name>
        <dbReference type="ChEBI" id="CHEBI:18248"/>
    </ligandPart>
</feature>
<evidence type="ECO:0000256" key="1">
    <source>
        <dbReference type="ARBA" id="ARBA00010617"/>
    </source>
</evidence>
<dbReference type="SMR" id="A0A445JXL9"/>
<dbReference type="PANTHER" id="PTHR24286:SF302">
    <property type="entry name" value="ALLENE OXIDE SYNTHASE 2"/>
    <property type="match status" value="1"/>
</dbReference>
<dbReference type="PANTHER" id="PTHR24286">
    <property type="entry name" value="CYTOCHROME P450 26"/>
    <property type="match status" value="1"/>
</dbReference>
<organism evidence="8 9">
    <name type="scientific">Glycine soja</name>
    <name type="common">Wild soybean</name>
    <dbReference type="NCBI Taxonomy" id="3848"/>
    <lineage>
        <taxon>Eukaryota</taxon>
        <taxon>Viridiplantae</taxon>
        <taxon>Streptophyta</taxon>
        <taxon>Embryophyta</taxon>
        <taxon>Tracheophyta</taxon>
        <taxon>Spermatophyta</taxon>
        <taxon>Magnoliopsida</taxon>
        <taxon>eudicotyledons</taxon>
        <taxon>Gunneridae</taxon>
        <taxon>Pentapetalae</taxon>
        <taxon>rosids</taxon>
        <taxon>fabids</taxon>
        <taxon>Fabales</taxon>
        <taxon>Fabaceae</taxon>
        <taxon>Papilionoideae</taxon>
        <taxon>50 kb inversion clade</taxon>
        <taxon>NPAAA clade</taxon>
        <taxon>indigoferoid/millettioid clade</taxon>
        <taxon>Phaseoleae</taxon>
        <taxon>Glycine</taxon>
        <taxon>Glycine subgen. Soja</taxon>
    </lineage>
</organism>
<dbReference type="SUPFAM" id="SSF48264">
    <property type="entry name" value="Cytochrome P450"/>
    <property type="match status" value="1"/>
</dbReference>
<dbReference type="Proteomes" id="UP000289340">
    <property type="component" value="Chromosome 7"/>
</dbReference>
<dbReference type="GO" id="GO:0004497">
    <property type="term" value="F:monooxygenase activity"/>
    <property type="evidence" value="ECO:0007669"/>
    <property type="project" value="InterPro"/>
</dbReference>
<dbReference type="GO" id="GO:0016829">
    <property type="term" value="F:lyase activity"/>
    <property type="evidence" value="ECO:0007669"/>
    <property type="project" value="UniProtKB-KW"/>
</dbReference>
<dbReference type="CDD" id="cd11071">
    <property type="entry name" value="CYP74"/>
    <property type="match status" value="1"/>
</dbReference>
<dbReference type="Pfam" id="PF00067">
    <property type="entry name" value="p450"/>
    <property type="match status" value="1"/>
</dbReference>
<evidence type="ECO:0000256" key="2">
    <source>
        <dbReference type="ARBA" id="ARBA00022617"/>
    </source>
</evidence>
<keyword evidence="3 6" id="KW-0479">Metal-binding</keyword>
<dbReference type="Gramene" id="XM_028384841.1">
    <property type="protein sequence ID" value="XP_028240642.1"/>
    <property type="gene ID" value="LOC114419193"/>
</dbReference>
<dbReference type="InterPro" id="IPR001128">
    <property type="entry name" value="Cyt_P450"/>
</dbReference>
<comment type="cofactor">
    <cofactor evidence="6">
        <name>heme</name>
        <dbReference type="ChEBI" id="CHEBI:30413"/>
    </cofactor>
</comment>